<organism evidence="2">
    <name type="scientific">mine drainage metagenome</name>
    <dbReference type="NCBI Taxonomy" id="410659"/>
    <lineage>
        <taxon>unclassified sequences</taxon>
        <taxon>metagenomes</taxon>
        <taxon>ecological metagenomes</taxon>
    </lineage>
</organism>
<accession>E6QHD3</accession>
<feature type="region of interest" description="Disordered" evidence="1">
    <location>
        <begin position="77"/>
        <end position="97"/>
    </location>
</feature>
<proteinExistence type="predicted"/>
<dbReference type="EMBL" id="CABQ01000003">
    <property type="protein sequence ID" value="CBI06647.1"/>
    <property type="molecule type" value="Genomic_DNA"/>
</dbReference>
<reference evidence="2" key="1">
    <citation type="submission" date="2009-10" db="EMBL/GenBank/DDBJ databases">
        <title>Diversity of trophic interactions inside an arsenic-rich microbial ecosystem.</title>
        <authorList>
            <person name="Bertin P.N."/>
            <person name="Heinrich-Salmeron A."/>
            <person name="Pelletier E."/>
            <person name="Goulhen-Chollet F."/>
            <person name="Arsene-Ploetze F."/>
            <person name="Gallien S."/>
            <person name="Calteau A."/>
            <person name="Vallenet D."/>
            <person name="Casiot C."/>
            <person name="Chane-Woon-Ming B."/>
            <person name="Giloteaux L."/>
            <person name="Barakat M."/>
            <person name="Bonnefoy V."/>
            <person name="Bruneel O."/>
            <person name="Chandler M."/>
            <person name="Cleiss J."/>
            <person name="Duran R."/>
            <person name="Elbaz-Poulichet F."/>
            <person name="Fonknechten N."/>
            <person name="Lauga B."/>
            <person name="Mornico D."/>
            <person name="Ortet P."/>
            <person name="Schaeffer C."/>
            <person name="Siguier P."/>
            <person name="Alexander Thil Smith A."/>
            <person name="Van Dorsselaer A."/>
            <person name="Weissenbach J."/>
            <person name="Medigue C."/>
            <person name="Le Paslier D."/>
        </authorList>
    </citation>
    <scope>NUCLEOTIDE SEQUENCE</scope>
</reference>
<comment type="caution">
    <text evidence="2">The sequence shown here is derived from an EMBL/GenBank/DDBJ whole genome shotgun (WGS) entry which is preliminary data.</text>
</comment>
<dbReference type="AlphaFoldDB" id="E6QHD3"/>
<sequence>MSALPSSTRISLTLSAALSVNTMDMAQPFENLTIPVKQFPYQYPIHCFYWKHVRDPCRIRYASFTRQLYPMVIVANPTNPDEEAPGSSPDHCQHNDS</sequence>
<protein>
    <submittedName>
        <fullName evidence="2">Uncharacterized protein</fullName>
    </submittedName>
</protein>
<gene>
    <name evidence="2" type="ORF">CARN6_2754</name>
</gene>
<name>E6QHD3_9ZZZZ</name>
<evidence type="ECO:0000313" key="2">
    <source>
        <dbReference type="EMBL" id="CBI06647.1"/>
    </source>
</evidence>
<evidence type="ECO:0000256" key="1">
    <source>
        <dbReference type="SAM" id="MobiDB-lite"/>
    </source>
</evidence>